<dbReference type="AlphaFoldDB" id="A0A4U0U248"/>
<comment type="caution">
    <text evidence="2">The sequence shown here is derived from an EMBL/GenBank/DDBJ whole genome shotgun (WGS) entry which is preliminary data.</text>
</comment>
<protein>
    <submittedName>
        <fullName evidence="2">Uncharacterized protein</fullName>
    </submittedName>
</protein>
<evidence type="ECO:0000313" key="2">
    <source>
        <dbReference type="EMBL" id="TKA28456.1"/>
    </source>
</evidence>
<evidence type="ECO:0000313" key="3">
    <source>
        <dbReference type="Proteomes" id="UP000308549"/>
    </source>
</evidence>
<feature type="region of interest" description="Disordered" evidence="1">
    <location>
        <begin position="1"/>
        <end position="68"/>
    </location>
</feature>
<proteinExistence type="predicted"/>
<organism evidence="2 3">
    <name type="scientific">Salinomyces thailandicus</name>
    <dbReference type="NCBI Taxonomy" id="706561"/>
    <lineage>
        <taxon>Eukaryota</taxon>
        <taxon>Fungi</taxon>
        <taxon>Dikarya</taxon>
        <taxon>Ascomycota</taxon>
        <taxon>Pezizomycotina</taxon>
        <taxon>Dothideomycetes</taxon>
        <taxon>Dothideomycetidae</taxon>
        <taxon>Mycosphaerellales</taxon>
        <taxon>Teratosphaeriaceae</taxon>
        <taxon>Salinomyces</taxon>
    </lineage>
</organism>
<dbReference type="Proteomes" id="UP000308549">
    <property type="component" value="Unassembled WGS sequence"/>
</dbReference>
<evidence type="ECO:0000256" key="1">
    <source>
        <dbReference type="SAM" id="MobiDB-lite"/>
    </source>
</evidence>
<name>A0A4U0U248_9PEZI</name>
<sequence>MAFVTRPVNLTEEAPPPPYGDRGIQPSHPLWYIAPPPYEPRVDRTPSQSTLSQSEANDEEAESQHCELTTTPTERMRRFLLHCLAIDYGLTDEVSEKLQKHDWFYFTRLSSKCYYIHRTLQPTERYPLLHWPRECDDPEIQECVLTPARELDIPIDLVVLMLRLFVRCTPIFGQRNRSTLDQVWLRYGLHVLAWKLYLDRNVLFKTLLTDRATSLNRSFERKFEKYSARWFKSLVGPDEYCLTWTAYTYRRELDLSPEDPVFCLVPLRLPKRRASYELGNDDYCWVGFLRKAFAAVDDPVPLWWVRVLRPWIAWRQRGLFEPEDEVDEDGCAWRTI</sequence>
<dbReference type="EMBL" id="NAJL01000018">
    <property type="protein sequence ID" value="TKA28456.1"/>
    <property type="molecule type" value="Genomic_DNA"/>
</dbReference>
<reference evidence="2 3" key="1">
    <citation type="submission" date="2017-03" db="EMBL/GenBank/DDBJ databases">
        <title>Genomes of endolithic fungi from Antarctica.</title>
        <authorList>
            <person name="Coleine C."/>
            <person name="Masonjones S."/>
            <person name="Stajich J.E."/>
        </authorList>
    </citation>
    <scope>NUCLEOTIDE SEQUENCE [LARGE SCALE GENOMIC DNA]</scope>
    <source>
        <strain evidence="2 3">CCFEE 6315</strain>
    </source>
</reference>
<gene>
    <name evidence="2" type="ORF">B0A50_03923</name>
</gene>
<feature type="compositionally biased region" description="Polar residues" evidence="1">
    <location>
        <begin position="45"/>
        <end position="55"/>
    </location>
</feature>
<keyword evidence="3" id="KW-1185">Reference proteome</keyword>
<accession>A0A4U0U248</accession>
<dbReference type="OrthoDB" id="3946206at2759"/>